<reference evidence="17" key="1">
    <citation type="submission" date="2020-10" db="EMBL/GenBank/DDBJ databases">
        <title>Connecting structure to function with the recovery of over 1000 high-quality activated sludge metagenome-assembled genomes encoding full-length rRNA genes using long-read sequencing.</title>
        <authorList>
            <person name="Singleton C.M."/>
            <person name="Petriglieri F."/>
            <person name="Kristensen J.M."/>
            <person name="Kirkegaard R.H."/>
            <person name="Michaelsen T.Y."/>
            <person name="Andersen M.H."/>
            <person name="Karst S.M."/>
            <person name="Dueholm M.S."/>
            <person name="Nielsen P.H."/>
            <person name="Albertsen M."/>
        </authorList>
    </citation>
    <scope>NUCLEOTIDE SEQUENCE</scope>
    <source>
        <strain evidence="17">Bjer_18-Q3-R1-45_BAT3C.347</strain>
    </source>
</reference>
<dbReference type="PROSITE" id="PS00455">
    <property type="entry name" value="AMP_BINDING"/>
    <property type="match status" value="1"/>
</dbReference>
<dbReference type="InterPro" id="IPR042099">
    <property type="entry name" value="ANL_N_sf"/>
</dbReference>
<proteinExistence type="inferred from homology"/>
<gene>
    <name evidence="17" type="ORF">IPH26_08660</name>
</gene>
<evidence type="ECO:0000256" key="11">
    <source>
        <dbReference type="ARBA" id="ARBA00023136"/>
    </source>
</evidence>
<keyword evidence="9" id="KW-0460">Magnesium</keyword>
<comment type="pathway">
    <text evidence="3">Lipid metabolism; fatty acid beta-oxidation.</text>
</comment>
<evidence type="ECO:0000256" key="6">
    <source>
        <dbReference type="ARBA" id="ARBA00022741"/>
    </source>
</evidence>
<dbReference type="EMBL" id="JADJEV010000003">
    <property type="protein sequence ID" value="MBK6973008.1"/>
    <property type="molecule type" value="Genomic_DNA"/>
</dbReference>
<evidence type="ECO:0000256" key="2">
    <source>
        <dbReference type="ARBA" id="ARBA00004170"/>
    </source>
</evidence>
<evidence type="ECO:0000256" key="9">
    <source>
        <dbReference type="ARBA" id="ARBA00022842"/>
    </source>
</evidence>
<dbReference type="InterPro" id="IPR025110">
    <property type="entry name" value="AMP-bd_C"/>
</dbReference>
<organism evidence="17 18">
    <name type="scientific">Candidatus Methylophosphatis roskildensis</name>
    <dbReference type="NCBI Taxonomy" id="2899263"/>
    <lineage>
        <taxon>Bacteria</taxon>
        <taxon>Pseudomonadati</taxon>
        <taxon>Pseudomonadota</taxon>
        <taxon>Betaproteobacteria</taxon>
        <taxon>Nitrosomonadales</taxon>
        <taxon>Sterolibacteriaceae</taxon>
        <taxon>Candidatus Methylophosphatis</taxon>
    </lineage>
</organism>
<evidence type="ECO:0000259" key="16">
    <source>
        <dbReference type="Pfam" id="PF13193"/>
    </source>
</evidence>
<dbReference type="PANTHER" id="PTHR43767:SF8">
    <property type="entry name" value="LONG-CHAIN-FATTY-ACID--COA LIGASE"/>
    <property type="match status" value="1"/>
</dbReference>
<dbReference type="EC" id="6.2.1.3" evidence="12"/>
<dbReference type="SUPFAM" id="SSF56801">
    <property type="entry name" value="Acetyl-CoA synthetase-like"/>
    <property type="match status" value="1"/>
</dbReference>
<evidence type="ECO:0000256" key="13">
    <source>
        <dbReference type="ARBA" id="ARBA00039545"/>
    </source>
</evidence>
<name>A0A9D7E3E2_9PROT</name>
<feature type="domain" description="AMP-binding enzyme C-terminal" evidence="16">
    <location>
        <begin position="465"/>
        <end position="540"/>
    </location>
</feature>
<dbReference type="AlphaFoldDB" id="A0A9D7E3E2"/>
<keyword evidence="7" id="KW-0276">Fatty acid metabolism</keyword>
<keyword evidence="10" id="KW-0443">Lipid metabolism</keyword>
<comment type="similarity">
    <text evidence="4">Belongs to the ATP-dependent AMP-binding enzyme family.</text>
</comment>
<comment type="subcellular location">
    <subcellularLocation>
        <location evidence="2">Membrane</location>
        <topology evidence="2">Peripheral membrane protein</topology>
    </subcellularLocation>
</comment>
<protein>
    <recommendedName>
        <fullName evidence="13">Long-chain-fatty-acid--CoA ligase</fullName>
        <ecNumber evidence="12">6.2.1.3</ecNumber>
    </recommendedName>
    <alternativeName>
        <fullName evidence="14">Long-chain acyl-CoA synthetase</fullName>
    </alternativeName>
</protein>
<evidence type="ECO:0000256" key="12">
    <source>
        <dbReference type="ARBA" id="ARBA00026121"/>
    </source>
</evidence>
<dbReference type="GO" id="GO:0016020">
    <property type="term" value="C:membrane"/>
    <property type="evidence" value="ECO:0007669"/>
    <property type="project" value="UniProtKB-SubCell"/>
</dbReference>
<dbReference type="GO" id="GO:0005524">
    <property type="term" value="F:ATP binding"/>
    <property type="evidence" value="ECO:0007669"/>
    <property type="project" value="UniProtKB-KW"/>
</dbReference>
<dbReference type="FunFam" id="3.40.50.12780:FF:000003">
    <property type="entry name" value="Long-chain-fatty-acid--CoA ligase FadD"/>
    <property type="match status" value="1"/>
</dbReference>
<keyword evidence="5" id="KW-0436">Ligase</keyword>
<accession>A0A9D7E3E2</accession>
<evidence type="ECO:0000256" key="8">
    <source>
        <dbReference type="ARBA" id="ARBA00022840"/>
    </source>
</evidence>
<evidence type="ECO:0000256" key="1">
    <source>
        <dbReference type="ARBA" id="ARBA00001946"/>
    </source>
</evidence>
<sequence length="563" mass="60756">MARQYPAGVPAEIDTDQFASLKDVLAASCARFADLPAYNSMGAALTFRQLDDASRAFAAWLQKVARLQRGDRVALMMPNLLQYPVALFGVLRAGMVVVNVNPLYTPREVEHQLSDAGVTSIVVLENFAHTLAQVIGSTPVRTIITTQVGDLLPPLRRLLTNAVVKHVKKMVPPWRLAGAVDFNRVLTVGRALVFDEVTLTREDLAFLQYTGGTTGVAKGAILTHGNMVANVLQVAAWMSPNLNDGEEILVIPLPLYHVFALTGALSFFSKGAQAVLIANPRDLPVFLKVLRQSRFTAIIGVNTLFRALLDAPGFADVDLRHLKLAVAGGMAVQKVVAHRWKQRAGVPLVEGYGLTESAPVAIANPVTIQEWSGEIGVPLPSTDAAILDDDGGPLPLGQVGEICLRGPQVMKGYWNRPEETANVFTAGGWLRTGDMGVIDERGSIRITDRKKDMIVVSGFKVFPNEIEDVLTMHPGVLEAAAIGVPDERSGEVVKVVVLPKDLALTEGELLAHCKQHLTGYKMPRIVEFRSEPLPKTNIGKILRRELRDGCTATPAASAPVAPG</sequence>
<evidence type="ECO:0000256" key="5">
    <source>
        <dbReference type="ARBA" id="ARBA00022598"/>
    </source>
</evidence>
<evidence type="ECO:0000256" key="4">
    <source>
        <dbReference type="ARBA" id="ARBA00006432"/>
    </source>
</evidence>
<dbReference type="InterPro" id="IPR020845">
    <property type="entry name" value="AMP-binding_CS"/>
</dbReference>
<dbReference type="InterPro" id="IPR045851">
    <property type="entry name" value="AMP-bd_C_sf"/>
</dbReference>
<feature type="domain" description="AMP-dependent synthetase/ligase" evidence="15">
    <location>
        <begin position="26"/>
        <end position="414"/>
    </location>
</feature>
<evidence type="ECO:0000313" key="18">
    <source>
        <dbReference type="Proteomes" id="UP000807785"/>
    </source>
</evidence>
<evidence type="ECO:0000256" key="7">
    <source>
        <dbReference type="ARBA" id="ARBA00022832"/>
    </source>
</evidence>
<evidence type="ECO:0000313" key="17">
    <source>
        <dbReference type="EMBL" id="MBK6973008.1"/>
    </source>
</evidence>
<dbReference type="Pfam" id="PF00501">
    <property type="entry name" value="AMP-binding"/>
    <property type="match status" value="1"/>
</dbReference>
<keyword evidence="8" id="KW-0067">ATP-binding</keyword>
<evidence type="ECO:0000259" key="15">
    <source>
        <dbReference type="Pfam" id="PF00501"/>
    </source>
</evidence>
<dbReference type="Pfam" id="PF13193">
    <property type="entry name" value="AMP-binding_C"/>
    <property type="match status" value="1"/>
</dbReference>
<dbReference type="PANTHER" id="PTHR43767">
    <property type="entry name" value="LONG-CHAIN-FATTY-ACID--COA LIGASE"/>
    <property type="match status" value="1"/>
</dbReference>
<comment type="caution">
    <text evidence="17">The sequence shown here is derived from an EMBL/GenBank/DDBJ whole genome shotgun (WGS) entry which is preliminary data.</text>
</comment>
<keyword evidence="6" id="KW-0547">Nucleotide-binding</keyword>
<evidence type="ECO:0000256" key="10">
    <source>
        <dbReference type="ARBA" id="ARBA00023098"/>
    </source>
</evidence>
<evidence type="ECO:0000256" key="3">
    <source>
        <dbReference type="ARBA" id="ARBA00005005"/>
    </source>
</evidence>
<dbReference type="InterPro" id="IPR000873">
    <property type="entry name" value="AMP-dep_synth/lig_dom"/>
</dbReference>
<comment type="cofactor">
    <cofactor evidence="1">
        <name>Mg(2+)</name>
        <dbReference type="ChEBI" id="CHEBI:18420"/>
    </cofactor>
</comment>
<dbReference type="InterPro" id="IPR050237">
    <property type="entry name" value="ATP-dep_AMP-bd_enzyme"/>
</dbReference>
<evidence type="ECO:0000256" key="14">
    <source>
        <dbReference type="ARBA" id="ARBA00042773"/>
    </source>
</evidence>
<dbReference type="Gene3D" id="3.40.50.12780">
    <property type="entry name" value="N-terminal domain of ligase-like"/>
    <property type="match status" value="1"/>
</dbReference>
<dbReference type="CDD" id="cd05936">
    <property type="entry name" value="FC-FACS_FadD_like"/>
    <property type="match status" value="1"/>
</dbReference>
<dbReference type="FunFam" id="3.30.300.30:FF:000006">
    <property type="entry name" value="Long-chain-fatty-acid--CoA ligase FadD"/>
    <property type="match status" value="1"/>
</dbReference>
<keyword evidence="11" id="KW-0472">Membrane</keyword>
<dbReference type="Gene3D" id="3.30.300.30">
    <property type="match status" value="1"/>
</dbReference>
<dbReference type="Proteomes" id="UP000807785">
    <property type="component" value="Unassembled WGS sequence"/>
</dbReference>
<dbReference type="GO" id="GO:0004467">
    <property type="term" value="F:long-chain fatty acid-CoA ligase activity"/>
    <property type="evidence" value="ECO:0007669"/>
    <property type="project" value="UniProtKB-EC"/>
</dbReference>